<feature type="domain" description="Potassium channel tetramerisation-type BTB" evidence="1">
    <location>
        <begin position="9"/>
        <end position="77"/>
    </location>
</feature>
<accession>A0A8C4UN92</accession>
<evidence type="ECO:0000313" key="2">
    <source>
        <dbReference type="Ensembl" id="ENSFTIP00000015151.1"/>
    </source>
</evidence>
<name>A0A8C4UN92_FALTI</name>
<dbReference type="PANTHER" id="PTHR14499">
    <property type="entry name" value="POTASSIUM CHANNEL TETRAMERIZATION DOMAIN-CONTAINING"/>
    <property type="match status" value="1"/>
</dbReference>
<dbReference type="Pfam" id="PF02214">
    <property type="entry name" value="BTB_2"/>
    <property type="match status" value="1"/>
</dbReference>
<dbReference type="PANTHER" id="PTHR14499:SF10">
    <property type="entry name" value="BTB_POZ DOMAIN-CONTAINING PROTEIN KCTD6"/>
    <property type="match status" value="1"/>
</dbReference>
<reference evidence="2" key="1">
    <citation type="submission" date="2025-08" db="UniProtKB">
        <authorList>
            <consortium name="Ensembl"/>
        </authorList>
    </citation>
    <scope>IDENTIFICATION</scope>
</reference>
<evidence type="ECO:0000313" key="3">
    <source>
        <dbReference type="Proteomes" id="UP000694562"/>
    </source>
</evidence>
<dbReference type="Proteomes" id="UP000694562">
    <property type="component" value="Unplaced"/>
</dbReference>
<evidence type="ECO:0000259" key="1">
    <source>
        <dbReference type="Pfam" id="PF02214"/>
    </source>
</evidence>
<organism evidence="2 3">
    <name type="scientific">Falco tinnunculus</name>
    <name type="common">Common kestrel</name>
    <dbReference type="NCBI Taxonomy" id="100819"/>
    <lineage>
        <taxon>Eukaryota</taxon>
        <taxon>Metazoa</taxon>
        <taxon>Chordata</taxon>
        <taxon>Craniata</taxon>
        <taxon>Vertebrata</taxon>
        <taxon>Euteleostomi</taxon>
        <taxon>Archelosauria</taxon>
        <taxon>Archosauria</taxon>
        <taxon>Dinosauria</taxon>
        <taxon>Saurischia</taxon>
        <taxon>Theropoda</taxon>
        <taxon>Coelurosauria</taxon>
        <taxon>Aves</taxon>
        <taxon>Neognathae</taxon>
        <taxon>Neoaves</taxon>
        <taxon>Telluraves</taxon>
        <taxon>Australaves</taxon>
        <taxon>Falconiformes</taxon>
        <taxon>Falconidae</taxon>
        <taxon>Falco</taxon>
    </lineage>
</organism>
<dbReference type="InterPro" id="IPR003131">
    <property type="entry name" value="T1-type_BTB"/>
</dbReference>
<dbReference type="OrthoDB" id="10003873at2759"/>
<dbReference type="Ensembl" id="ENSFTIT00000015798.1">
    <property type="protein sequence ID" value="ENSFTIP00000015151.1"/>
    <property type="gene ID" value="ENSFTIG00000010076.1"/>
</dbReference>
<dbReference type="SUPFAM" id="SSF54695">
    <property type="entry name" value="POZ domain"/>
    <property type="match status" value="1"/>
</dbReference>
<dbReference type="OMA" id="EQATAMC"/>
<proteinExistence type="predicted"/>
<keyword evidence="3" id="KW-1185">Reference proteome</keyword>
<dbReference type="InterPro" id="IPR011333">
    <property type="entry name" value="SKP1/BTB/POZ_sf"/>
</dbReference>
<dbReference type="AlphaFoldDB" id="A0A8C4UN92"/>
<dbReference type="GO" id="GO:0051260">
    <property type="term" value="P:protein homooligomerization"/>
    <property type="evidence" value="ECO:0007669"/>
    <property type="project" value="InterPro"/>
</dbReference>
<dbReference type="CDD" id="cd18373">
    <property type="entry name" value="BTB1_POZ_KCTD19"/>
    <property type="match status" value="1"/>
</dbReference>
<dbReference type="Gene3D" id="3.30.710.10">
    <property type="entry name" value="Potassium Channel Kv1.1, Chain A"/>
    <property type="match status" value="1"/>
</dbReference>
<protein>
    <recommendedName>
        <fullName evidence="1">Potassium channel tetramerisation-type BTB domain-containing protein</fullName>
    </recommendedName>
</protein>
<sequence>MESAEEELVDFNVGGWYFSIPRSKVAQFPESLLWKEVSLQDQSENPRLFIDRDGFVFRHLHYYMQTSKLSLFSCAELNLLYEQAFVLQLTPLLQVKWDVLCGFSISFFFSVLR</sequence>
<reference evidence="2" key="2">
    <citation type="submission" date="2025-09" db="UniProtKB">
        <authorList>
            <consortium name="Ensembl"/>
        </authorList>
    </citation>
    <scope>IDENTIFICATION</scope>
</reference>